<evidence type="ECO:0000313" key="1">
    <source>
        <dbReference type="EMBL" id="GBG66084.1"/>
    </source>
</evidence>
<name>A0A388K7Q4_CHABU</name>
<keyword evidence="2" id="KW-1185">Reference proteome</keyword>
<accession>A0A388K7Q4</accession>
<dbReference type="AlphaFoldDB" id="A0A388K7Q4"/>
<sequence length="862" mass="97720">MHRARWEMSSGLTWYVHKCRHSFVDAKYAIFDNCDLAGYWWYSVAELLTMVRKDLTHVVDDYRLWFHSSRSRLTLALESLSRLSREHRACEKCDLLDSSNNIRYMQDLPQTSRCRHDIDAGRDFARSQGYFAMFMVLRNWGPYSVQAKLAASVLAGFFAGLPVLPWQPARDKVDKDLILDMLRDEDFRYCTRDLLRVLLQLLEPYGWGSPDKIADDKLRVQEAAASAICAIALAASDINAIVNCPVRLRLHEKSAHFPDNSAMRGYVARLSYAFTTICPVGWHLGTDWPTKFDDAFRGWVADVKERLCDERTVEILLACAQNEASSSIVEDCIRTLSWLWTRRTIYWHRHDKRMKDDFPPPLGKVSEANLPDLRYLLYLYVDRPESLSPLIRLHLAKIFISQRIREVDKEVSELLLQCLRSWKSVPGTRELDWFATETIESLRDLLHDAVEDSKESKQHLKRQIWESAGAISCLRWMLEVQASIVNRIKGCSTNVEGFADHLRRFLGRYGSGFRAMCGEEHIIACWAMSGAEHITGCTAAAAGLLADALEVPESRGIVDTKSDVGEGPGGDSTRQAAAACCRSSEARGEQRQRIAPPLICVLPDDPRQNRMFFMSFFKRLNDILCVRAVESENPDWFLRPGNDAVKAGAAREGGFNLFLLRITTTPFMFFSRILSTVWESLGNPAWIPAYDIFKDDITAGAADLRDTIEVFERALNSLLAARNVVRVIDLVLQTYPDLEARLVTVLIPSMVDLLTKPFAGLPTRLQLQELEESANQFMKERIIKVLTLIVPRIAELAGDSTAQELKDDPALPSMLTLEKAKNELLVWARQNAANDADVQQLLNVIQENPECSPRGPTRLAGE</sequence>
<dbReference type="SUPFAM" id="SSF48371">
    <property type="entry name" value="ARM repeat"/>
    <property type="match status" value="1"/>
</dbReference>
<dbReference type="EMBL" id="BFEA01000069">
    <property type="protein sequence ID" value="GBG66084.1"/>
    <property type="molecule type" value="Genomic_DNA"/>
</dbReference>
<evidence type="ECO:0000313" key="2">
    <source>
        <dbReference type="Proteomes" id="UP000265515"/>
    </source>
</evidence>
<proteinExistence type="predicted"/>
<comment type="caution">
    <text evidence="1">The sequence shown here is derived from an EMBL/GenBank/DDBJ whole genome shotgun (WGS) entry which is preliminary data.</text>
</comment>
<dbReference type="Proteomes" id="UP000265515">
    <property type="component" value="Unassembled WGS sequence"/>
</dbReference>
<dbReference type="Gramene" id="GBG66084">
    <property type="protein sequence ID" value="GBG66084"/>
    <property type="gene ID" value="CBR_g55427"/>
</dbReference>
<protein>
    <submittedName>
        <fullName evidence="1">Uncharacterized protein</fullName>
    </submittedName>
</protein>
<organism evidence="1 2">
    <name type="scientific">Chara braunii</name>
    <name type="common">Braun's stonewort</name>
    <dbReference type="NCBI Taxonomy" id="69332"/>
    <lineage>
        <taxon>Eukaryota</taxon>
        <taxon>Viridiplantae</taxon>
        <taxon>Streptophyta</taxon>
        <taxon>Charophyceae</taxon>
        <taxon>Charales</taxon>
        <taxon>Characeae</taxon>
        <taxon>Chara</taxon>
    </lineage>
</organism>
<reference evidence="1 2" key="1">
    <citation type="journal article" date="2018" name="Cell">
        <title>The Chara Genome: Secondary Complexity and Implications for Plant Terrestrialization.</title>
        <authorList>
            <person name="Nishiyama T."/>
            <person name="Sakayama H."/>
            <person name="Vries J.D."/>
            <person name="Buschmann H."/>
            <person name="Saint-Marcoux D."/>
            <person name="Ullrich K.K."/>
            <person name="Haas F.B."/>
            <person name="Vanderstraeten L."/>
            <person name="Becker D."/>
            <person name="Lang D."/>
            <person name="Vosolsobe S."/>
            <person name="Rombauts S."/>
            <person name="Wilhelmsson P.K.I."/>
            <person name="Janitza P."/>
            <person name="Kern R."/>
            <person name="Heyl A."/>
            <person name="Rumpler F."/>
            <person name="Villalobos L.I.A.C."/>
            <person name="Clay J.M."/>
            <person name="Skokan R."/>
            <person name="Toyoda A."/>
            <person name="Suzuki Y."/>
            <person name="Kagoshima H."/>
            <person name="Schijlen E."/>
            <person name="Tajeshwar N."/>
            <person name="Catarino B."/>
            <person name="Hetherington A.J."/>
            <person name="Saltykova A."/>
            <person name="Bonnot C."/>
            <person name="Breuninger H."/>
            <person name="Symeonidi A."/>
            <person name="Radhakrishnan G.V."/>
            <person name="Van Nieuwerburgh F."/>
            <person name="Deforce D."/>
            <person name="Chang C."/>
            <person name="Karol K.G."/>
            <person name="Hedrich R."/>
            <person name="Ulvskov P."/>
            <person name="Glockner G."/>
            <person name="Delwiche C.F."/>
            <person name="Petrasek J."/>
            <person name="Van de Peer Y."/>
            <person name="Friml J."/>
            <person name="Beilby M."/>
            <person name="Dolan L."/>
            <person name="Kohara Y."/>
            <person name="Sugano S."/>
            <person name="Fujiyama A."/>
            <person name="Delaux P.-M."/>
            <person name="Quint M."/>
            <person name="TheiBen G."/>
            <person name="Hagemann M."/>
            <person name="Harholt J."/>
            <person name="Dunand C."/>
            <person name="Zachgo S."/>
            <person name="Langdale J."/>
            <person name="Maumus F."/>
            <person name="Straeten D.V.D."/>
            <person name="Gould S.B."/>
            <person name="Rensing S.A."/>
        </authorList>
    </citation>
    <scope>NUCLEOTIDE SEQUENCE [LARGE SCALE GENOMIC DNA]</scope>
    <source>
        <strain evidence="1 2">S276</strain>
    </source>
</reference>
<gene>
    <name evidence="1" type="ORF">CBR_g55427</name>
</gene>
<dbReference type="InterPro" id="IPR016024">
    <property type="entry name" value="ARM-type_fold"/>
</dbReference>